<dbReference type="GO" id="GO:0005743">
    <property type="term" value="C:mitochondrial inner membrane"/>
    <property type="evidence" value="ECO:0007669"/>
    <property type="project" value="UniProtKB-SubCell"/>
</dbReference>
<dbReference type="GO" id="GO:0003954">
    <property type="term" value="F:NADH dehydrogenase activity"/>
    <property type="evidence" value="ECO:0007669"/>
    <property type="project" value="TreeGrafter"/>
</dbReference>
<dbReference type="Pfam" id="PF00146">
    <property type="entry name" value="NADHdh"/>
    <property type="match status" value="1"/>
</dbReference>
<feature type="transmembrane region" description="Helical" evidence="12">
    <location>
        <begin position="240"/>
        <end position="264"/>
    </location>
</feature>
<feature type="transmembrane region" description="Helical" evidence="12">
    <location>
        <begin position="70"/>
        <end position="89"/>
    </location>
</feature>
<feature type="transmembrane region" description="Helical" evidence="12">
    <location>
        <begin position="101"/>
        <end position="124"/>
    </location>
</feature>
<comment type="subcellular location">
    <subcellularLocation>
        <location evidence="10">Mitochondrion inner membrane</location>
        <topology evidence="10">Multi-pass membrane protein</topology>
    </subcellularLocation>
    <subcellularLocation>
        <location evidence="2">Mitochondrion membrane</location>
        <topology evidence="2">Multi-pass membrane protein</topology>
    </subcellularLocation>
</comment>
<accession>A0A0U1XFU4</accession>
<keyword evidence="10" id="KW-0520">NAD</keyword>
<feature type="transmembrane region" description="Helical" evidence="12">
    <location>
        <begin position="136"/>
        <end position="157"/>
    </location>
</feature>
<evidence type="ECO:0000256" key="10">
    <source>
        <dbReference type="RuleBase" id="RU000471"/>
    </source>
</evidence>
<evidence type="ECO:0000256" key="11">
    <source>
        <dbReference type="RuleBase" id="RU000473"/>
    </source>
</evidence>
<keyword evidence="9 12" id="KW-0472">Membrane</keyword>
<keyword evidence="6 10" id="KW-0812">Transmembrane</keyword>
<dbReference type="GO" id="GO:0009060">
    <property type="term" value="P:aerobic respiration"/>
    <property type="evidence" value="ECO:0007669"/>
    <property type="project" value="TreeGrafter"/>
</dbReference>
<evidence type="ECO:0000256" key="9">
    <source>
        <dbReference type="ARBA" id="ARBA00023136"/>
    </source>
</evidence>
<dbReference type="AlphaFoldDB" id="A0A0U1XFU4"/>
<evidence type="ECO:0000256" key="4">
    <source>
        <dbReference type="ARBA" id="ARBA00021009"/>
    </source>
</evidence>
<dbReference type="GO" id="GO:0008137">
    <property type="term" value="F:NADH dehydrogenase (ubiquinone) activity"/>
    <property type="evidence" value="ECO:0007669"/>
    <property type="project" value="UniProtKB-EC"/>
</dbReference>
<gene>
    <name evidence="13" type="primary">nad1</name>
</gene>
<keyword evidence="5" id="KW-0813">Transport</keyword>
<dbReference type="PROSITE" id="PS00668">
    <property type="entry name" value="COMPLEX1_ND1_2"/>
    <property type="match status" value="1"/>
</dbReference>
<keyword evidence="11 13" id="KW-0496">Mitochondrion</keyword>
<evidence type="ECO:0000256" key="6">
    <source>
        <dbReference type="ARBA" id="ARBA00022692"/>
    </source>
</evidence>
<feature type="transmembrane region" description="Helical" evidence="12">
    <location>
        <begin position="215"/>
        <end position="233"/>
    </location>
</feature>
<evidence type="ECO:0000256" key="5">
    <source>
        <dbReference type="ARBA" id="ARBA00022448"/>
    </source>
</evidence>
<reference evidence="13" key="1">
    <citation type="journal article" date="2014" name="Mitochondrial DNA">
        <title>Complete mitochondrial genome of Lernaea cyprinacea (Copepoda: Cyclopoida).</title>
        <authorList>
            <person name="Su Y.B."/>
            <person name="Wang L.X."/>
            <person name="Kong S.C."/>
            <person name="Chen L."/>
            <person name="Fang R."/>
        </authorList>
    </citation>
    <scope>NUCLEOTIDE SEQUENCE</scope>
</reference>
<comment type="similarity">
    <text evidence="3 10">Belongs to the complex I subunit 1 family.</text>
</comment>
<protein>
    <recommendedName>
        <fullName evidence="4 11">NADH-ubiquinone oxidoreductase chain 1</fullName>
        <ecNumber evidence="11">7.1.1.2</ecNumber>
    </recommendedName>
</protein>
<feature type="transmembrane region" description="Helical" evidence="12">
    <location>
        <begin position="7"/>
        <end position="24"/>
    </location>
</feature>
<proteinExistence type="inferred from homology"/>
<comment type="catalytic activity">
    <reaction evidence="11">
        <text>a ubiquinone + NADH + 5 H(+)(in) = a ubiquinol + NAD(+) + 4 H(+)(out)</text>
        <dbReference type="Rhea" id="RHEA:29091"/>
        <dbReference type="Rhea" id="RHEA-COMP:9565"/>
        <dbReference type="Rhea" id="RHEA-COMP:9566"/>
        <dbReference type="ChEBI" id="CHEBI:15378"/>
        <dbReference type="ChEBI" id="CHEBI:16389"/>
        <dbReference type="ChEBI" id="CHEBI:17976"/>
        <dbReference type="ChEBI" id="CHEBI:57540"/>
        <dbReference type="ChEBI" id="CHEBI:57945"/>
        <dbReference type="EC" id="7.1.1.2"/>
    </reaction>
</comment>
<name>A0A0U1XFU4_9MAXI</name>
<feature type="transmembrane region" description="Helical" evidence="12">
    <location>
        <begin position="284"/>
        <end position="303"/>
    </location>
</feature>
<comment type="function">
    <text evidence="1">Core subunit of the mitochondrial membrane respiratory chain NADH dehydrogenase (Complex I) that is believed to belong to the minimal assembly required for catalysis. Complex I functions in the transfer of electrons from NADH to the respiratory chain. The immediate electron acceptor for the enzyme is believed to be ubiquinone.</text>
</comment>
<dbReference type="EMBL" id="KM235194">
    <property type="protein sequence ID" value="AIQ80149.1"/>
    <property type="molecule type" value="Genomic_DNA"/>
</dbReference>
<evidence type="ECO:0000256" key="7">
    <source>
        <dbReference type="ARBA" id="ARBA00022989"/>
    </source>
</evidence>
<keyword evidence="7 12" id="KW-1133">Transmembrane helix</keyword>
<organism evidence="13">
    <name type="scientific">Lernaea cyprinacea</name>
    <dbReference type="NCBI Taxonomy" id="342429"/>
    <lineage>
        <taxon>Eukaryota</taxon>
        <taxon>Metazoa</taxon>
        <taxon>Ecdysozoa</taxon>
        <taxon>Arthropoda</taxon>
        <taxon>Crustacea</taxon>
        <taxon>Multicrustacea</taxon>
        <taxon>Hexanauplia</taxon>
        <taxon>Copepoda</taxon>
        <taxon>Cyclopoida</taxon>
        <taxon>Lernaeidae</taxon>
        <taxon>Lernaea</taxon>
    </lineage>
</organism>
<evidence type="ECO:0000256" key="1">
    <source>
        <dbReference type="ARBA" id="ARBA00003257"/>
    </source>
</evidence>
<evidence type="ECO:0000256" key="3">
    <source>
        <dbReference type="ARBA" id="ARBA00010535"/>
    </source>
</evidence>
<evidence type="ECO:0000256" key="12">
    <source>
        <dbReference type="SAM" id="Phobius"/>
    </source>
</evidence>
<evidence type="ECO:0000256" key="8">
    <source>
        <dbReference type="ARBA" id="ARBA00023075"/>
    </source>
</evidence>
<feature type="transmembrane region" description="Helical" evidence="12">
    <location>
        <begin position="169"/>
        <end position="191"/>
    </location>
</feature>
<keyword evidence="8 11" id="KW-0830">Ubiquinone</keyword>
<geneLocation type="mitochondrion" evidence="13"/>
<dbReference type="PANTHER" id="PTHR11432:SF3">
    <property type="entry name" value="NADH-UBIQUINONE OXIDOREDUCTASE CHAIN 1"/>
    <property type="match status" value="1"/>
</dbReference>
<dbReference type="InterPro" id="IPR018086">
    <property type="entry name" value="NADH_UbQ_OxRdtase_su1_CS"/>
</dbReference>
<evidence type="ECO:0000313" key="13">
    <source>
        <dbReference type="EMBL" id="AIQ80149.1"/>
    </source>
</evidence>
<evidence type="ECO:0000256" key="2">
    <source>
        <dbReference type="ARBA" id="ARBA00004225"/>
    </source>
</evidence>
<dbReference type="PANTHER" id="PTHR11432">
    <property type="entry name" value="NADH DEHYDROGENASE SUBUNIT 1"/>
    <property type="match status" value="1"/>
</dbReference>
<sequence length="307" mass="35271">MILWLDYIIWVIFVLINVAFITLLERKILSLSQNRVGPNKVSLMGLLQPMSDAVKLFTKHVYMNYNMHTLPMMLAPSLFLMMAMSLWLVNKLGGNIISSNYTIMAIIMIMSLSVYPTILAGALTNSKYSYLGATRSVAQTISYEVILILFFMIIILYNKSLMVNPTDLIYLPSILLIQPLLVMMWIMALMAESNRTPFDFAEGESELVSGFNTEYAASGFALIFMAEYMMIYYMSLLTTYLFLSNTMFVALLFSFMMIFLYIWIRATYPRHRYDLLMQITWKSLVPVITSILLLVIVLMSMFGSKVH</sequence>
<dbReference type="InterPro" id="IPR001694">
    <property type="entry name" value="NADH_UbQ_OxRdtase_su1/FPO"/>
</dbReference>
<dbReference type="EC" id="7.1.1.2" evidence="11"/>